<dbReference type="PANTHER" id="PTHR33908:SF11">
    <property type="entry name" value="MEMBRANE PROTEIN"/>
    <property type="match status" value="1"/>
</dbReference>
<feature type="transmembrane region" description="Helical" evidence="8">
    <location>
        <begin position="12"/>
        <end position="29"/>
    </location>
</feature>
<dbReference type="GO" id="GO:0005886">
    <property type="term" value="C:plasma membrane"/>
    <property type="evidence" value="ECO:0007669"/>
    <property type="project" value="UniProtKB-SubCell"/>
</dbReference>
<dbReference type="EMBL" id="QZJF01000021">
    <property type="protein sequence ID" value="RJR26488.1"/>
    <property type="molecule type" value="Genomic_DNA"/>
</dbReference>
<accession>A0A3A4ZBG0</accession>
<comment type="caution">
    <text evidence="10">The sequence shown here is derived from an EMBL/GenBank/DDBJ whole genome shotgun (WGS) entry which is preliminary data.</text>
</comment>
<comment type="subcellular location">
    <subcellularLocation>
        <location evidence="1">Cell membrane</location>
        <topology evidence="1">Multi-pass membrane protein</topology>
    </subcellularLocation>
</comment>
<keyword evidence="2" id="KW-1003">Cell membrane</keyword>
<sequence length="543" mass="63266">MKGIKDFFSKKYNLPLISILFVAFILRLINLGYSDFQGDEIKALFLPDPGQNGFSFLMDQRKGPLQFIVTFLLKFLDPIYTNQFLIRLPFAIAGFLSVYFFYKLVEQLINSKVALFAAFFFATNGFFIAFSRIVQYQSLVILFSVLALYFIVLANKEDRFKISGMYLAFVSWSLSVLAHYDGLFIFPVFFFYLFTWVKDESLNIKLKVKIKHILLSGLLFTLLLAVFYIPFVFSISESTYEYWEGRLSGSVSSKLSSSVYLFTVYQPIYVIHIYTLLAISGLFVLFARIKVKYLLHKNPKSKNIVRFLHTLDELFLASGYKKILWPVFLWFFVGIFVWEKIVYIPGTHIYTYLMPLFVFLGVGTSFIEKVAVSVSEKIKFIPLVTVKDIVLSIVLVFVALQSYAIFVDNNVEYPWEPEKFYIWTFPKPTPIYHLSMFGFPYYRDWESIGDFIREHDEIPAYSTNERESIARHHIKLTKDTNKAGFFVFIRNPQSFTNEILSQKALYWANKYPPVYTLSRSGKDLVTVYLMPVGTLDELKEQGY</sequence>
<feature type="domain" description="Glycosyltransferase RgtA/B/C/D-like" evidence="9">
    <location>
        <begin position="81"/>
        <end position="216"/>
    </location>
</feature>
<feature type="transmembrane region" description="Helical" evidence="8">
    <location>
        <begin position="84"/>
        <end position="101"/>
    </location>
</feature>
<feature type="transmembrane region" description="Helical" evidence="8">
    <location>
        <begin position="213"/>
        <end position="235"/>
    </location>
</feature>
<proteinExistence type="predicted"/>
<dbReference type="InterPro" id="IPR050297">
    <property type="entry name" value="LipidA_mod_glycosyltrf_83"/>
</dbReference>
<feature type="transmembrane region" description="Helical" evidence="8">
    <location>
        <begin position="380"/>
        <end position="400"/>
    </location>
</feature>
<evidence type="ECO:0000256" key="3">
    <source>
        <dbReference type="ARBA" id="ARBA00022676"/>
    </source>
</evidence>
<evidence type="ECO:0000256" key="7">
    <source>
        <dbReference type="ARBA" id="ARBA00023136"/>
    </source>
</evidence>
<evidence type="ECO:0000256" key="8">
    <source>
        <dbReference type="SAM" id="Phobius"/>
    </source>
</evidence>
<reference evidence="10 11" key="1">
    <citation type="journal article" date="2017" name="ISME J.">
        <title>Energy and carbon metabolisms in a deep terrestrial subsurface fluid microbial community.</title>
        <authorList>
            <person name="Momper L."/>
            <person name="Jungbluth S.P."/>
            <person name="Lee M.D."/>
            <person name="Amend J.P."/>
        </authorList>
    </citation>
    <scope>NUCLEOTIDE SEQUENCE [LARGE SCALE GENOMIC DNA]</scope>
    <source>
        <strain evidence="10">SURF_46</strain>
    </source>
</reference>
<keyword evidence="5 8" id="KW-0812">Transmembrane</keyword>
<evidence type="ECO:0000313" key="11">
    <source>
        <dbReference type="Proteomes" id="UP000265540"/>
    </source>
</evidence>
<evidence type="ECO:0000313" key="10">
    <source>
        <dbReference type="EMBL" id="RJR26488.1"/>
    </source>
</evidence>
<dbReference type="PANTHER" id="PTHR33908">
    <property type="entry name" value="MANNOSYLTRANSFERASE YKCB-RELATED"/>
    <property type="match status" value="1"/>
</dbReference>
<feature type="transmembrane region" description="Helical" evidence="8">
    <location>
        <begin position="349"/>
        <end position="368"/>
    </location>
</feature>
<keyword evidence="7 8" id="KW-0472">Membrane</keyword>
<feature type="transmembrane region" description="Helical" evidence="8">
    <location>
        <begin position="113"/>
        <end position="130"/>
    </location>
</feature>
<feature type="transmembrane region" description="Helical" evidence="8">
    <location>
        <begin position="136"/>
        <end position="154"/>
    </location>
</feature>
<name>A0A3A4ZBG0_UNCKA</name>
<keyword evidence="6 8" id="KW-1133">Transmembrane helix</keyword>
<gene>
    <name evidence="10" type="ORF">C4561_05060</name>
</gene>
<protein>
    <submittedName>
        <fullName evidence="10">Glycosyl transferase family 39</fullName>
    </submittedName>
</protein>
<feature type="transmembrane region" description="Helical" evidence="8">
    <location>
        <begin position="323"/>
        <end position="343"/>
    </location>
</feature>
<dbReference type="InterPro" id="IPR038731">
    <property type="entry name" value="RgtA/B/C-like"/>
</dbReference>
<evidence type="ECO:0000256" key="1">
    <source>
        <dbReference type="ARBA" id="ARBA00004651"/>
    </source>
</evidence>
<dbReference type="Pfam" id="PF13231">
    <property type="entry name" value="PMT_2"/>
    <property type="match status" value="1"/>
</dbReference>
<dbReference type="GO" id="GO:0016763">
    <property type="term" value="F:pentosyltransferase activity"/>
    <property type="evidence" value="ECO:0007669"/>
    <property type="project" value="TreeGrafter"/>
</dbReference>
<dbReference type="Proteomes" id="UP000265540">
    <property type="component" value="Unassembled WGS sequence"/>
</dbReference>
<organism evidence="10 11">
    <name type="scientific">candidate division WWE3 bacterium</name>
    <dbReference type="NCBI Taxonomy" id="2053526"/>
    <lineage>
        <taxon>Bacteria</taxon>
        <taxon>Katanobacteria</taxon>
    </lineage>
</organism>
<evidence type="ECO:0000256" key="2">
    <source>
        <dbReference type="ARBA" id="ARBA00022475"/>
    </source>
</evidence>
<keyword evidence="3" id="KW-0328">Glycosyltransferase</keyword>
<feature type="transmembrane region" description="Helical" evidence="8">
    <location>
        <begin position="271"/>
        <end position="291"/>
    </location>
</feature>
<dbReference type="GO" id="GO:0009103">
    <property type="term" value="P:lipopolysaccharide biosynthetic process"/>
    <property type="evidence" value="ECO:0007669"/>
    <property type="project" value="UniProtKB-ARBA"/>
</dbReference>
<evidence type="ECO:0000259" key="9">
    <source>
        <dbReference type="Pfam" id="PF13231"/>
    </source>
</evidence>
<evidence type="ECO:0000256" key="5">
    <source>
        <dbReference type="ARBA" id="ARBA00022692"/>
    </source>
</evidence>
<keyword evidence="4 10" id="KW-0808">Transferase</keyword>
<evidence type="ECO:0000256" key="4">
    <source>
        <dbReference type="ARBA" id="ARBA00022679"/>
    </source>
</evidence>
<evidence type="ECO:0000256" key="6">
    <source>
        <dbReference type="ARBA" id="ARBA00022989"/>
    </source>
</evidence>
<dbReference type="AlphaFoldDB" id="A0A3A4ZBG0"/>